<dbReference type="FunFam" id="3.40.50.2000:FF:000054">
    <property type="entry name" value="Glycosyltransferase"/>
    <property type="match status" value="1"/>
</dbReference>
<protein>
    <submittedName>
        <fullName evidence="5">Uncharacterized protein</fullName>
    </submittedName>
</protein>
<dbReference type="InterPro" id="IPR036873">
    <property type="entry name" value="Rhodanese-like_dom_sf"/>
</dbReference>
<dbReference type="InterPro" id="IPR004163">
    <property type="entry name" value="CoA_transf_BS"/>
</dbReference>
<dbReference type="InterPro" id="IPR035595">
    <property type="entry name" value="UDP_glycos_trans_CS"/>
</dbReference>
<feature type="compositionally biased region" description="Pro residues" evidence="4">
    <location>
        <begin position="914"/>
        <end position="933"/>
    </location>
</feature>
<keyword evidence="2" id="KW-0328">Glycosyltransferase</keyword>
<comment type="similarity">
    <text evidence="1">Belongs to the UDP-glycosyltransferase family.</text>
</comment>
<evidence type="ECO:0000313" key="6">
    <source>
        <dbReference type="Proteomes" id="UP001371456"/>
    </source>
</evidence>
<dbReference type="Gene3D" id="3.40.50.2000">
    <property type="entry name" value="Glycogen Phosphorylase B"/>
    <property type="match status" value="2"/>
</dbReference>
<reference evidence="5 6" key="1">
    <citation type="submission" date="2024-02" db="EMBL/GenBank/DDBJ databases">
        <title>de novo genome assembly of Solanum bulbocastanum strain 11H21.</title>
        <authorList>
            <person name="Hosaka A.J."/>
        </authorList>
    </citation>
    <scope>NUCLEOTIDE SEQUENCE [LARGE SCALE GENOMIC DNA]</scope>
    <source>
        <tissue evidence="5">Young leaves</tissue>
    </source>
</reference>
<name>A0AAN8SWU6_SOLBU</name>
<dbReference type="EMBL" id="JBANQN010000010">
    <property type="protein sequence ID" value="KAK6777318.1"/>
    <property type="molecule type" value="Genomic_DNA"/>
</dbReference>
<dbReference type="GO" id="GO:0008194">
    <property type="term" value="F:UDP-glycosyltransferase activity"/>
    <property type="evidence" value="ECO:0007669"/>
    <property type="project" value="InterPro"/>
</dbReference>
<proteinExistence type="inferred from homology"/>
<dbReference type="AlphaFoldDB" id="A0AAN8SWU6"/>
<evidence type="ECO:0000313" key="5">
    <source>
        <dbReference type="EMBL" id="KAK6777318.1"/>
    </source>
</evidence>
<evidence type="ECO:0000256" key="4">
    <source>
        <dbReference type="SAM" id="MobiDB-lite"/>
    </source>
</evidence>
<dbReference type="GO" id="GO:0008410">
    <property type="term" value="F:CoA-transferase activity"/>
    <property type="evidence" value="ECO:0007669"/>
    <property type="project" value="InterPro"/>
</dbReference>
<dbReference type="CDD" id="cd03784">
    <property type="entry name" value="GT1_Gtf-like"/>
    <property type="match status" value="1"/>
</dbReference>
<evidence type="ECO:0000256" key="2">
    <source>
        <dbReference type="ARBA" id="ARBA00022676"/>
    </source>
</evidence>
<comment type="caution">
    <text evidence="5">The sequence shown here is derived from an EMBL/GenBank/DDBJ whole genome shotgun (WGS) entry which is preliminary data.</text>
</comment>
<organism evidence="5 6">
    <name type="scientific">Solanum bulbocastanum</name>
    <name type="common">Wild potato</name>
    <dbReference type="NCBI Taxonomy" id="147425"/>
    <lineage>
        <taxon>Eukaryota</taxon>
        <taxon>Viridiplantae</taxon>
        <taxon>Streptophyta</taxon>
        <taxon>Embryophyta</taxon>
        <taxon>Tracheophyta</taxon>
        <taxon>Spermatophyta</taxon>
        <taxon>Magnoliopsida</taxon>
        <taxon>eudicotyledons</taxon>
        <taxon>Gunneridae</taxon>
        <taxon>Pentapetalae</taxon>
        <taxon>asterids</taxon>
        <taxon>lamiids</taxon>
        <taxon>Solanales</taxon>
        <taxon>Solanaceae</taxon>
        <taxon>Solanoideae</taxon>
        <taxon>Solaneae</taxon>
        <taxon>Solanum</taxon>
    </lineage>
</organism>
<keyword evidence="3" id="KW-0808">Transferase</keyword>
<dbReference type="PROSITE" id="PS00375">
    <property type="entry name" value="UDPGT"/>
    <property type="match status" value="1"/>
</dbReference>
<keyword evidence="6" id="KW-1185">Reference proteome</keyword>
<evidence type="ECO:0000256" key="1">
    <source>
        <dbReference type="ARBA" id="ARBA00009995"/>
    </source>
</evidence>
<sequence length="933" mass="102028">MANTQTLTQSQNPHIIMLPTPGMGHLIPLVEFAKQLILQHDFSITLILPTDGPISKSQNTFLNALPLGINYLLLPPVNFDDLSDDVLMETRISLTITRSLSSLREVFKSVVESHRVVAFVVDLFGTDAFDLANEFNVSPYMFYTTTATMLSIDLYFPELDETVSCEYKDLQEPVRIPGCRPIHGKDLPDPLHDRKDDAYKWVLHHTKMFKMAHGIILNSFIDLEPETIKYLQEAYNNKPKIYSIGPLTLMDKKIDDDGSRCLTWLDKQPRGSVIYISFGSGGTLSHEQIIELAIGLEMSGQRFLLVIRCPNERIPNGTYFNNQNSTNPLDFLPIGFLERTKGLGLVLPNWAPQVQVLSHVSVGGFLTHCGWNSILESVVCGVPLIAWPLFAEQRTNAVMLIEDLKVALRLKIRDNGIVGRSEISEVVKELMEGEEGKEVCIRMKELKDAAKKPHDPSTYLQPFTRGYQDFAKISKKSPLAMEALNAARLTPVSVLSDRRNEPKKIPSFQFKNLQNSSNFCTNLSRSVEGISRNVQGGLVLLSSVFTTGLAKALTYEEALQQSTTSTSTNDFDANAFVETLTDFVSDNPLVIAGGFAVLGLPFIVSQVFGKMPKPSWGVESAKKAYAKLADDESSELVDIRATVELKQVGSPDISGFMKKPVTIVYKARFDGNSELVAELVTANGFKSAYAIKDGAEGPRGWKNSDLPWILPKKTFSLDLGLSDALEGLFGDGSDSVAVGLGVAAAAAFGLLVFSEAETLLQLLGSAGLIQLVSTKLLFAEDRKQSLQQVDEFLTKEIAPKELVGDIKQIGLALLPVPVTRKNLPEPAETGESVPEVDAASSKVEASVETLSPYPNYPDLKPPTSPIPSQPSGSVGKAETVSKVEVSAESTPEISSAPKPEVTAEALTGITRPLSPYPNYPDLKPPTSPMPTQA</sequence>
<accession>A0AAN8SWU6</accession>
<dbReference type="Gene3D" id="3.40.250.10">
    <property type="entry name" value="Rhodanese-like domain"/>
    <property type="match status" value="2"/>
</dbReference>
<gene>
    <name evidence="5" type="ORF">RDI58_024035</name>
</gene>
<feature type="compositionally biased region" description="Pro residues" evidence="4">
    <location>
        <begin position="859"/>
        <end position="868"/>
    </location>
</feature>
<dbReference type="InterPro" id="IPR002213">
    <property type="entry name" value="UDP_glucos_trans"/>
</dbReference>
<dbReference type="Proteomes" id="UP001371456">
    <property type="component" value="Unassembled WGS sequence"/>
</dbReference>
<evidence type="ECO:0000256" key="3">
    <source>
        <dbReference type="ARBA" id="ARBA00022679"/>
    </source>
</evidence>
<dbReference type="FunFam" id="3.40.50.2000:FF:000051">
    <property type="entry name" value="Glycosyltransferase"/>
    <property type="match status" value="1"/>
</dbReference>
<feature type="region of interest" description="Disordered" evidence="4">
    <location>
        <begin position="823"/>
        <end position="933"/>
    </location>
</feature>
<dbReference type="SUPFAM" id="SSF53756">
    <property type="entry name" value="UDP-Glycosyltransferase/glycogen phosphorylase"/>
    <property type="match status" value="1"/>
</dbReference>
<dbReference type="PANTHER" id="PTHR48046">
    <property type="entry name" value="UDP-GLYCOSYLTRANSFERASE 72E1"/>
    <property type="match status" value="1"/>
</dbReference>
<dbReference type="Pfam" id="PF00201">
    <property type="entry name" value="UDPGT"/>
    <property type="match status" value="1"/>
</dbReference>
<dbReference type="PANTHER" id="PTHR48046:SF6">
    <property type="entry name" value="GLYCOSYLTRANSFERASE"/>
    <property type="match status" value="1"/>
</dbReference>
<dbReference type="PROSITE" id="PS01273">
    <property type="entry name" value="COA_TRANSF_1"/>
    <property type="match status" value="1"/>
</dbReference>